<dbReference type="GO" id="GO:0004888">
    <property type="term" value="F:transmembrane signaling receptor activity"/>
    <property type="evidence" value="ECO:0007669"/>
    <property type="project" value="InterPro"/>
</dbReference>
<dbReference type="AlphaFoldDB" id="A0A3P7N4S2"/>
<keyword evidence="2 5" id="KW-0812">Transmembrane</keyword>
<dbReference type="EMBL" id="UYRV01119279">
    <property type="protein sequence ID" value="VDN31623.1"/>
    <property type="molecule type" value="Genomic_DNA"/>
</dbReference>
<evidence type="ECO:0000259" key="6">
    <source>
        <dbReference type="Pfam" id="PF02931"/>
    </source>
</evidence>
<sequence>MTELSRKFQVFLYRLRKGLKWFLRIFIAPSSIIRISKFPFDHQHCKVKFSSWVYTEDELTIKALTDTFDLSSGMYQGNSEWEVTSITVEAVTTTDQDNKNFRELHYSIELKRHSAYYVYVLFLPTFITAALCLIGLFTPFNNAGDRCERTTLGLTTLLSLA</sequence>
<feature type="domain" description="Neurotransmitter-gated ion-channel ligand-binding" evidence="6">
    <location>
        <begin position="20"/>
        <end position="113"/>
    </location>
</feature>
<evidence type="ECO:0000313" key="7">
    <source>
        <dbReference type="EMBL" id="VDN31623.1"/>
    </source>
</evidence>
<protein>
    <recommendedName>
        <fullName evidence="6">Neurotransmitter-gated ion-channel ligand-binding domain-containing protein</fullName>
    </recommendedName>
</protein>
<evidence type="ECO:0000256" key="4">
    <source>
        <dbReference type="ARBA" id="ARBA00023136"/>
    </source>
</evidence>
<dbReference type="InterPro" id="IPR036719">
    <property type="entry name" value="Neuro-gated_channel_TM_sf"/>
</dbReference>
<dbReference type="Proteomes" id="UP000271889">
    <property type="component" value="Unassembled WGS sequence"/>
</dbReference>
<dbReference type="InterPro" id="IPR038050">
    <property type="entry name" value="Neuro_actylchol_rec"/>
</dbReference>
<dbReference type="PANTHER" id="PTHR18945">
    <property type="entry name" value="NEUROTRANSMITTER GATED ION CHANNEL"/>
    <property type="match status" value="1"/>
</dbReference>
<comment type="subcellular location">
    <subcellularLocation>
        <location evidence="1">Membrane</location>
        <topology evidence="1">Multi-pass membrane protein</topology>
    </subcellularLocation>
</comment>
<evidence type="ECO:0000313" key="8">
    <source>
        <dbReference type="Proteomes" id="UP000271889"/>
    </source>
</evidence>
<dbReference type="Pfam" id="PF02931">
    <property type="entry name" value="Neur_chan_LBD"/>
    <property type="match status" value="1"/>
</dbReference>
<dbReference type="InterPro" id="IPR036734">
    <property type="entry name" value="Neur_chan_lig-bd_sf"/>
</dbReference>
<dbReference type="InterPro" id="IPR006202">
    <property type="entry name" value="Neur_chan_lig-bd"/>
</dbReference>
<name>A0A3P7N4S2_CYLGO</name>
<proteinExistence type="predicted"/>
<keyword evidence="8" id="KW-1185">Reference proteome</keyword>
<gene>
    <name evidence="7" type="ORF">CGOC_LOCUS11877</name>
</gene>
<evidence type="ECO:0000256" key="2">
    <source>
        <dbReference type="ARBA" id="ARBA00022692"/>
    </source>
</evidence>
<evidence type="ECO:0000256" key="5">
    <source>
        <dbReference type="SAM" id="Phobius"/>
    </source>
</evidence>
<evidence type="ECO:0000256" key="1">
    <source>
        <dbReference type="ARBA" id="ARBA00004141"/>
    </source>
</evidence>
<reference evidence="7 8" key="1">
    <citation type="submission" date="2018-11" db="EMBL/GenBank/DDBJ databases">
        <authorList>
            <consortium name="Pathogen Informatics"/>
        </authorList>
    </citation>
    <scope>NUCLEOTIDE SEQUENCE [LARGE SCALE GENOMIC DNA]</scope>
</reference>
<dbReference type="SUPFAM" id="SSF90112">
    <property type="entry name" value="Neurotransmitter-gated ion-channel transmembrane pore"/>
    <property type="match status" value="1"/>
</dbReference>
<organism evidence="7 8">
    <name type="scientific">Cylicostephanus goldi</name>
    <name type="common">Nematode worm</name>
    <dbReference type="NCBI Taxonomy" id="71465"/>
    <lineage>
        <taxon>Eukaryota</taxon>
        <taxon>Metazoa</taxon>
        <taxon>Ecdysozoa</taxon>
        <taxon>Nematoda</taxon>
        <taxon>Chromadorea</taxon>
        <taxon>Rhabditida</taxon>
        <taxon>Rhabditina</taxon>
        <taxon>Rhabditomorpha</taxon>
        <taxon>Strongyloidea</taxon>
        <taxon>Strongylidae</taxon>
        <taxon>Cylicostephanus</taxon>
    </lineage>
</organism>
<dbReference type="InterPro" id="IPR006201">
    <property type="entry name" value="Neur_channel"/>
</dbReference>
<feature type="non-terminal residue" evidence="7">
    <location>
        <position position="161"/>
    </location>
</feature>
<dbReference type="SUPFAM" id="SSF63712">
    <property type="entry name" value="Nicotinic receptor ligand binding domain-like"/>
    <property type="match status" value="1"/>
</dbReference>
<dbReference type="OrthoDB" id="410315at2759"/>
<keyword evidence="4 5" id="KW-0472">Membrane</keyword>
<dbReference type="GO" id="GO:0005230">
    <property type="term" value="F:extracellular ligand-gated monoatomic ion channel activity"/>
    <property type="evidence" value="ECO:0007669"/>
    <property type="project" value="InterPro"/>
</dbReference>
<keyword evidence="3 5" id="KW-1133">Transmembrane helix</keyword>
<dbReference type="GO" id="GO:0016020">
    <property type="term" value="C:membrane"/>
    <property type="evidence" value="ECO:0007669"/>
    <property type="project" value="UniProtKB-SubCell"/>
</dbReference>
<feature type="transmembrane region" description="Helical" evidence="5">
    <location>
        <begin position="116"/>
        <end position="137"/>
    </location>
</feature>
<dbReference type="Gene3D" id="1.20.58.390">
    <property type="entry name" value="Neurotransmitter-gated ion-channel transmembrane domain"/>
    <property type="match status" value="1"/>
</dbReference>
<evidence type="ECO:0000256" key="3">
    <source>
        <dbReference type="ARBA" id="ARBA00022989"/>
    </source>
</evidence>
<accession>A0A3P7N4S2</accession>
<dbReference type="Gene3D" id="2.70.170.10">
    <property type="entry name" value="Neurotransmitter-gated ion-channel ligand-binding domain"/>
    <property type="match status" value="1"/>
</dbReference>